<evidence type="ECO:0000313" key="8">
    <source>
        <dbReference type="EMBL" id="GAA2721673.1"/>
    </source>
</evidence>
<evidence type="ECO:0000256" key="5">
    <source>
        <dbReference type="SAM" id="MobiDB-lite"/>
    </source>
</evidence>
<evidence type="ECO:0000256" key="4">
    <source>
        <dbReference type="ARBA" id="ARBA00023136"/>
    </source>
</evidence>
<dbReference type="CDD" id="cd03386">
    <property type="entry name" value="PAP2_Aur1_like"/>
    <property type="match status" value="1"/>
</dbReference>
<evidence type="ECO:0000256" key="3">
    <source>
        <dbReference type="ARBA" id="ARBA00022989"/>
    </source>
</evidence>
<keyword evidence="4 6" id="KW-0472">Membrane</keyword>
<keyword evidence="9" id="KW-1185">Reference proteome</keyword>
<keyword evidence="3 6" id="KW-1133">Transmembrane helix</keyword>
<feature type="transmembrane region" description="Helical" evidence="6">
    <location>
        <begin position="216"/>
        <end position="234"/>
    </location>
</feature>
<comment type="subcellular location">
    <subcellularLocation>
        <location evidence="1">Membrane</location>
        <topology evidence="1">Multi-pass membrane protein</topology>
    </subcellularLocation>
</comment>
<evidence type="ECO:0000256" key="2">
    <source>
        <dbReference type="ARBA" id="ARBA00022692"/>
    </source>
</evidence>
<feature type="transmembrane region" description="Helical" evidence="6">
    <location>
        <begin position="39"/>
        <end position="56"/>
    </location>
</feature>
<organism evidence="8 9">
    <name type="scientific">Actinocorallia aurantiaca</name>
    <dbReference type="NCBI Taxonomy" id="46204"/>
    <lineage>
        <taxon>Bacteria</taxon>
        <taxon>Bacillati</taxon>
        <taxon>Actinomycetota</taxon>
        <taxon>Actinomycetes</taxon>
        <taxon>Streptosporangiales</taxon>
        <taxon>Thermomonosporaceae</taxon>
        <taxon>Actinocorallia</taxon>
    </lineage>
</organism>
<evidence type="ECO:0000256" key="6">
    <source>
        <dbReference type="SAM" id="Phobius"/>
    </source>
</evidence>
<keyword evidence="2 6" id="KW-0812">Transmembrane</keyword>
<dbReference type="Pfam" id="PF14378">
    <property type="entry name" value="PAP2_3"/>
    <property type="match status" value="1"/>
</dbReference>
<reference evidence="9" key="1">
    <citation type="journal article" date="2019" name="Int. J. Syst. Evol. Microbiol.">
        <title>The Global Catalogue of Microorganisms (GCM) 10K type strain sequencing project: providing services to taxonomists for standard genome sequencing and annotation.</title>
        <authorList>
            <consortium name="The Broad Institute Genomics Platform"/>
            <consortium name="The Broad Institute Genome Sequencing Center for Infectious Disease"/>
            <person name="Wu L."/>
            <person name="Ma J."/>
        </authorList>
    </citation>
    <scope>NUCLEOTIDE SEQUENCE [LARGE SCALE GENOMIC DNA]</scope>
    <source>
        <strain evidence="9">JCM 8201</strain>
    </source>
</reference>
<dbReference type="InterPro" id="IPR052185">
    <property type="entry name" value="IPC_Synthase-Related"/>
</dbReference>
<evidence type="ECO:0000256" key="1">
    <source>
        <dbReference type="ARBA" id="ARBA00004141"/>
    </source>
</evidence>
<dbReference type="PANTHER" id="PTHR31310">
    <property type="match status" value="1"/>
</dbReference>
<feature type="transmembrane region" description="Helical" evidence="6">
    <location>
        <begin position="187"/>
        <end position="209"/>
    </location>
</feature>
<feature type="transmembrane region" description="Helical" evidence="6">
    <location>
        <begin position="96"/>
        <end position="121"/>
    </location>
</feature>
<dbReference type="EMBL" id="BAAATZ010000005">
    <property type="protein sequence ID" value="GAA2721673.1"/>
    <property type="molecule type" value="Genomic_DNA"/>
</dbReference>
<name>A0ABP6GDC1_9ACTN</name>
<gene>
    <name evidence="8" type="ORF">GCM10010439_12420</name>
</gene>
<comment type="caution">
    <text evidence="8">The sequence shown here is derived from an EMBL/GenBank/DDBJ whole genome shotgun (WGS) entry which is preliminary data.</text>
</comment>
<feature type="transmembrane region" description="Helical" evidence="6">
    <location>
        <begin position="128"/>
        <end position="149"/>
    </location>
</feature>
<evidence type="ECO:0000259" key="7">
    <source>
        <dbReference type="Pfam" id="PF14378"/>
    </source>
</evidence>
<dbReference type="InterPro" id="IPR026841">
    <property type="entry name" value="Aur1/Ipt1"/>
</dbReference>
<sequence>MVQIAPLPPETRAVSATGGGADVRREPPAVRRPPVWRELLLIVLFYAAYMATRVILNDPDGPRDAFLHARQILLLERSMGLDVELGLNQALLHHEWLAVAANLFYLSAHFAVTIGVVVWLYRHRPRHYAWLRAGIMAATGLALVGFWLYPLAPPRFLPEHGFVDPVVFFDTPGLYSSGASTAMANQYAAMPSMHAGWAVWCGFALLLLGRARWTRLLGVLYPAATVLVIMATANHYVLDAVAGVALIAAGVGGSWLVHRRRRGDTASS</sequence>
<feature type="domain" description="Inositolphosphotransferase Aur1/Ipt1" evidence="7">
    <location>
        <begin position="70"/>
        <end position="250"/>
    </location>
</feature>
<proteinExistence type="predicted"/>
<accession>A0ABP6GDC1</accession>
<dbReference type="RefSeq" id="WP_344449215.1">
    <property type="nucleotide sequence ID" value="NZ_BAAATZ010000005.1"/>
</dbReference>
<feature type="region of interest" description="Disordered" evidence="5">
    <location>
        <begin position="1"/>
        <end position="27"/>
    </location>
</feature>
<dbReference type="Proteomes" id="UP001501842">
    <property type="component" value="Unassembled WGS sequence"/>
</dbReference>
<dbReference type="PANTHER" id="PTHR31310:SF7">
    <property type="entry name" value="PA-PHOSPHATASE RELATED-FAMILY PROTEIN DDB_G0268928"/>
    <property type="match status" value="1"/>
</dbReference>
<feature type="transmembrane region" description="Helical" evidence="6">
    <location>
        <begin position="240"/>
        <end position="258"/>
    </location>
</feature>
<protein>
    <submittedName>
        <fullName evidence="8">Phosphatase PAP2 family protein</fullName>
    </submittedName>
</protein>
<evidence type="ECO:0000313" key="9">
    <source>
        <dbReference type="Proteomes" id="UP001501842"/>
    </source>
</evidence>